<dbReference type="EMBL" id="UYRU01104916">
    <property type="protein sequence ID" value="VDN42528.1"/>
    <property type="molecule type" value="Genomic_DNA"/>
</dbReference>
<protein>
    <submittedName>
        <fullName evidence="2">Uncharacterized protein</fullName>
    </submittedName>
</protein>
<keyword evidence="3" id="KW-1185">Reference proteome</keyword>
<gene>
    <name evidence="2" type="ORF">DILT_LOCUS18848</name>
</gene>
<evidence type="ECO:0000313" key="3">
    <source>
        <dbReference type="Proteomes" id="UP000281553"/>
    </source>
</evidence>
<evidence type="ECO:0000313" key="2">
    <source>
        <dbReference type="EMBL" id="VDN42528.1"/>
    </source>
</evidence>
<keyword evidence="1" id="KW-0732">Signal</keyword>
<organism evidence="2 3">
    <name type="scientific">Dibothriocephalus latus</name>
    <name type="common">Fish tapeworm</name>
    <name type="synonym">Diphyllobothrium latum</name>
    <dbReference type="NCBI Taxonomy" id="60516"/>
    <lineage>
        <taxon>Eukaryota</taxon>
        <taxon>Metazoa</taxon>
        <taxon>Spiralia</taxon>
        <taxon>Lophotrochozoa</taxon>
        <taxon>Platyhelminthes</taxon>
        <taxon>Cestoda</taxon>
        <taxon>Eucestoda</taxon>
        <taxon>Diphyllobothriidea</taxon>
        <taxon>Diphyllobothriidae</taxon>
        <taxon>Dibothriocephalus</taxon>
    </lineage>
</organism>
<dbReference type="Proteomes" id="UP000281553">
    <property type="component" value="Unassembled WGS sequence"/>
</dbReference>
<sequence length="80" mass="8783">MLSRTPSGQSQKCTVTWSMLVLAPQSAEALTLTDGSCNYTARVAAFKNDLAKLCIEPPSAEKSLDFLPKWEHLTNRSVAR</sequence>
<feature type="chain" id="PRO_5018111287" evidence="1">
    <location>
        <begin position="30"/>
        <end position="80"/>
    </location>
</feature>
<reference evidence="2 3" key="1">
    <citation type="submission" date="2018-11" db="EMBL/GenBank/DDBJ databases">
        <authorList>
            <consortium name="Pathogen Informatics"/>
        </authorList>
    </citation>
    <scope>NUCLEOTIDE SEQUENCE [LARGE SCALE GENOMIC DNA]</scope>
</reference>
<evidence type="ECO:0000256" key="1">
    <source>
        <dbReference type="SAM" id="SignalP"/>
    </source>
</evidence>
<name>A0A3P7P1D7_DIBLA</name>
<proteinExistence type="predicted"/>
<accession>A0A3P7P1D7</accession>
<dbReference type="AlphaFoldDB" id="A0A3P7P1D7"/>
<feature type="signal peptide" evidence="1">
    <location>
        <begin position="1"/>
        <end position="29"/>
    </location>
</feature>